<evidence type="ECO:0000256" key="1">
    <source>
        <dbReference type="SAM" id="MobiDB-lite"/>
    </source>
</evidence>
<feature type="compositionally biased region" description="Basic and acidic residues" evidence="1">
    <location>
        <begin position="29"/>
        <end position="46"/>
    </location>
</feature>
<evidence type="ECO:0000313" key="2">
    <source>
        <dbReference type="EMBL" id="QJA82604.1"/>
    </source>
</evidence>
<protein>
    <submittedName>
        <fullName evidence="2">Uncharacterized protein</fullName>
    </submittedName>
</protein>
<proteinExistence type="predicted"/>
<accession>A0A6M3KLX2</accession>
<organism evidence="2">
    <name type="scientific">viral metagenome</name>
    <dbReference type="NCBI Taxonomy" id="1070528"/>
    <lineage>
        <taxon>unclassified sequences</taxon>
        <taxon>metagenomes</taxon>
        <taxon>organismal metagenomes</taxon>
    </lineage>
</organism>
<gene>
    <name evidence="2" type="ORF">MM415A00396_0040</name>
</gene>
<feature type="region of interest" description="Disordered" evidence="1">
    <location>
        <begin position="23"/>
        <end position="53"/>
    </location>
</feature>
<name>A0A6M3KLX2_9ZZZZ</name>
<dbReference type="EMBL" id="MT142491">
    <property type="protein sequence ID" value="QJA82604.1"/>
    <property type="molecule type" value="Genomic_DNA"/>
</dbReference>
<dbReference type="AlphaFoldDB" id="A0A6M3KLX2"/>
<sequence>MRRIVCSAIALALSAGAMLPALTFQGGTENDRDPYKRKTRSKGEKARNRKHRK</sequence>
<reference evidence="2" key="1">
    <citation type="submission" date="2020-03" db="EMBL/GenBank/DDBJ databases">
        <title>The deep terrestrial virosphere.</title>
        <authorList>
            <person name="Holmfeldt K."/>
            <person name="Nilsson E."/>
            <person name="Simone D."/>
            <person name="Lopez-Fernandez M."/>
            <person name="Wu X."/>
            <person name="de Brujin I."/>
            <person name="Lundin D."/>
            <person name="Andersson A."/>
            <person name="Bertilsson S."/>
            <person name="Dopson M."/>
        </authorList>
    </citation>
    <scope>NUCLEOTIDE SEQUENCE</scope>
    <source>
        <strain evidence="2">MM415A00396</strain>
    </source>
</reference>